<evidence type="ECO:0000259" key="7">
    <source>
        <dbReference type="Pfam" id="PF13860"/>
    </source>
</evidence>
<proteinExistence type="inferred from homology"/>
<protein>
    <recommendedName>
        <fullName evidence="2 5">Basal-body rod modification protein FlgD</fullName>
    </recommendedName>
</protein>
<dbReference type="InterPro" id="IPR025963">
    <property type="entry name" value="FLgD_Tudor"/>
</dbReference>
<evidence type="ECO:0000259" key="8">
    <source>
        <dbReference type="Pfam" id="PF13861"/>
    </source>
</evidence>
<dbReference type="InterPro" id="IPR025965">
    <property type="entry name" value="FlgD/Vpr_Ig-like"/>
</dbReference>
<dbReference type="Gene3D" id="2.30.30.910">
    <property type="match status" value="1"/>
</dbReference>
<dbReference type="Gene3D" id="2.60.40.4070">
    <property type="match status" value="1"/>
</dbReference>
<reference evidence="9 10" key="1">
    <citation type="submission" date="2019-10" db="EMBL/GenBank/DDBJ databases">
        <title>Complete genome sequence of Variovorax paradoxus 5C-2.</title>
        <authorList>
            <person name="Gogoleva N.E."/>
            <person name="Balkin A.S."/>
        </authorList>
    </citation>
    <scope>NUCLEOTIDE SEQUENCE [LARGE SCALE GENOMIC DNA]</scope>
    <source>
        <strain evidence="9 10">5C-2</strain>
    </source>
</reference>
<comment type="function">
    <text evidence="4 5">Required for flagellar hook formation. May act as a scaffolding protein.</text>
</comment>
<gene>
    <name evidence="9" type="ORF">GFK26_33015</name>
</gene>
<dbReference type="Pfam" id="PF13861">
    <property type="entry name" value="FLgD_tudor"/>
    <property type="match status" value="1"/>
</dbReference>
<feature type="compositionally biased region" description="Polar residues" evidence="6">
    <location>
        <begin position="1"/>
        <end position="11"/>
    </location>
</feature>
<sequence>MALSDTSSISGLNAPTAANSNNNNVSSADSEQRFLKLLVTQLNNQDPLNPMQNAELTSQLAQMSTVSGIEKLNATLSGLVNQSGANQLLQATSLIGYNVLSPGDVLTTKKPEDGKDPATQAFAVQLPGTAADVEIKIVDSTGKVIRTLDAGAMKEGVNAVTWDGKDDLGVAVPPGAYRFTVDASNNGTAVKATALTFSQVAAVKQGADGVTLELASGSSIGLGDVRLFL</sequence>
<evidence type="ECO:0000256" key="4">
    <source>
        <dbReference type="ARBA" id="ARBA00024746"/>
    </source>
</evidence>
<dbReference type="AlphaFoldDB" id="A0A5Q0MEZ8"/>
<evidence type="ECO:0000256" key="3">
    <source>
        <dbReference type="ARBA" id="ARBA00022795"/>
    </source>
</evidence>
<keyword evidence="9" id="KW-0282">Flagellum</keyword>
<evidence type="ECO:0000256" key="6">
    <source>
        <dbReference type="SAM" id="MobiDB-lite"/>
    </source>
</evidence>
<dbReference type="Proteomes" id="UP000326780">
    <property type="component" value="Chromosome"/>
</dbReference>
<keyword evidence="9" id="KW-0966">Cell projection</keyword>
<feature type="domain" description="FlgD/Vpr Ig-like" evidence="7">
    <location>
        <begin position="119"/>
        <end position="186"/>
    </location>
</feature>
<keyword evidence="3 5" id="KW-1005">Bacterial flagellum biogenesis</keyword>
<evidence type="ECO:0000256" key="5">
    <source>
        <dbReference type="RuleBase" id="RU362076"/>
    </source>
</evidence>
<feature type="region of interest" description="Disordered" evidence="6">
    <location>
        <begin position="1"/>
        <end position="27"/>
    </location>
</feature>
<evidence type="ECO:0000313" key="10">
    <source>
        <dbReference type="Proteomes" id="UP000326780"/>
    </source>
</evidence>
<feature type="domain" description="FlgD Tudor-like" evidence="8">
    <location>
        <begin position="86"/>
        <end position="226"/>
    </location>
</feature>
<name>A0A5Q0MEZ8_VARPD</name>
<evidence type="ECO:0000256" key="1">
    <source>
        <dbReference type="ARBA" id="ARBA00010577"/>
    </source>
</evidence>
<keyword evidence="9" id="KW-0969">Cilium</keyword>
<dbReference type="Pfam" id="PF03963">
    <property type="entry name" value="FlgD"/>
    <property type="match status" value="1"/>
</dbReference>
<dbReference type="InterPro" id="IPR005648">
    <property type="entry name" value="FlgD"/>
</dbReference>
<organism evidence="9 10">
    <name type="scientific">Variovorax paradoxus</name>
    <dbReference type="NCBI Taxonomy" id="34073"/>
    <lineage>
        <taxon>Bacteria</taxon>
        <taxon>Pseudomonadati</taxon>
        <taxon>Pseudomonadota</taxon>
        <taxon>Betaproteobacteria</taxon>
        <taxon>Burkholderiales</taxon>
        <taxon>Comamonadaceae</taxon>
        <taxon>Variovorax</taxon>
    </lineage>
</organism>
<feature type="compositionally biased region" description="Low complexity" evidence="6">
    <location>
        <begin position="13"/>
        <end position="27"/>
    </location>
</feature>
<evidence type="ECO:0000313" key="9">
    <source>
        <dbReference type="EMBL" id="QFZ87254.1"/>
    </source>
</evidence>
<accession>A0A5Q0MEZ8</accession>
<comment type="similarity">
    <text evidence="1 5">Belongs to the FlgD family.</text>
</comment>
<dbReference type="EMBL" id="CP045644">
    <property type="protein sequence ID" value="QFZ87254.1"/>
    <property type="molecule type" value="Genomic_DNA"/>
</dbReference>
<dbReference type="Pfam" id="PF13860">
    <property type="entry name" value="FlgD_ig"/>
    <property type="match status" value="1"/>
</dbReference>
<dbReference type="RefSeq" id="WP_153285679.1">
    <property type="nucleotide sequence ID" value="NZ_CP045644.1"/>
</dbReference>
<evidence type="ECO:0000256" key="2">
    <source>
        <dbReference type="ARBA" id="ARBA00016013"/>
    </source>
</evidence>
<dbReference type="GO" id="GO:0044781">
    <property type="term" value="P:bacterial-type flagellum organization"/>
    <property type="evidence" value="ECO:0007669"/>
    <property type="project" value="UniProtKB-UniRule"/>
</dbReference>